<dbReference type="PROSITE" id="PS50837">
    <property type="entry name" value="NACHT"/>
    <property type="match status" value="1"/>
</dbReference>
<proteinExistence type="predicted"/>
<evidence type="ECO:0000259" key="8">
    <source>
        <dbReference type="PROSITE" id="PS50837"/>
    </source>
</evidence>
<dbReference type="Proteomes" id="UP000261660">
    <property type="component" value="Unplaced"/>
</dbReference>
<dbReference type="PANTHER" id="PTHR24106">
    <property type="entry name" value="NACHT, LRR AND CARD DOMAINS-CONTAINING"/>
    <property type="match status" value="1"/>
</dbReference>
<accession>A0A3Q3NLZ1</accession>
<dbReference type="Gene3D" id="3.40.50.300">
    <property type="entry name" value="P-loop containing nucleotide triphosphate hydrolases"/>
    <property type="match status" value="1"/>
</dbReference>
<evidence type="ECO:0000313" key="10">
    <source>
        <dbReference type="Proteomes" id="UP000261660"/>
    </source>
</evidence>
<feature type="region of interest" description="Disordered" evidence="7">
    <location>
        <begin position="114"/>
        <end position="137"/>
    </location>
</feature>
<dbReference type="Pfam" id="PF05729">
    <property type="entry name" value="NACHT"/>
    <property type="match status" value="1"/>
</dbReference>
<comment type="subcellular location">
    <subcellularLocation>
        <location evidence="1">Cytoplasm</location>
    </subcellularLocation>
</comment>
<dbReference type="Pfam" id="PF14484">
    <property type="entry name" value="FISNA"/>
    <property type="match status" value="1"/>
</dbReference>
<dbReference type="Pfam" id="PF17779">
    <property type="entry name" value="WHD_NOD2"/>
    <property type="match status" value="1"/>
</dbReference>
<evidence type="ECO:0000256" key="6">
    <source>
        <dbReference type="ARBA" id="ARBA00022840"/>
    </source>
</evidence>
<dbReference type="InterPro" id="IPR029495">
    <property type="entry name" value="NACHT-assoc"/>
</dbReference>
<dbReference type="FunCoup" id="A0A3Q3NLZ1">
    <property type="interactions" value="100"/>
</dbReference>
<dbReference type="GO" id="GO:0005524">
    <property type="term" value="F:ATP binding"/>
    <property type="evidence" value="ECO:0007669"/>
    <property type="project" value="UniProtKB-KW"/>
</dbReference>
<dbReference type="GO" id="GO:0005737">
    <property type="term" value="C:cytoplasm"/>
    <property type="evidence" value="ECO:0007669"/>
    <property type="project" value="UniProtKB-SubCell"/>
</dbReference>
<keyword evidence="3" id="KW-0433">Leucine-rich repeat</keyword>
<protein>
    <submittedName>
        <fullName evidence="9">NLR family CARD domain-containing protein 3-like</fullName>
    </submittedName>
</protein>
<evidence type="ECO:0000256" key="5">
    <source>
        <dbReference type="ARBA" id="ARBA00022741"/>
    </source>
</evidence>
<organism evidence="9 10">
    <name type="scientific">Labrus bergylta</name>
    <name type="common">ballan wrasse</name>
    <dbReference type="NCBI Taxonomy" id="56723"/>
    <lineage>
        <taxon>Eukaryota</taxon>
        <taxon>Metazoa</taxon>
        <taxon>Chordata</taxon>
        <taxon>Craniata</taxon>
        <taxon>Vertebrata</taxon>
        <taxon>Euteleostomi</taxon>
        <taxon>Actinopterygii</taxon>
        <taxon>Neopterygii</taxon>
        <taxon>Teleostei</taxon>
        <taxon>Neoteleostei</taxon>
        <taxon>Acanthomorphata</taxon>
        <taxon>Eupercaria</taxon>
        <taxon>Labriformes</taxon>
        <taxon>Labridae</taxon>
        <taxon>Labrus</taxon>
    </lineage>
</organism>
<dbReference type="AlphaFoldDB" id="A0A3Q3NLZ1"/>
<dbReference type="InParanoid" id="A0A3Q3NLZ1"/>
<dbReference type="CDD" id="cd00882">
    <property type="entry name" value="Ras_like_GTPase"/>
    <property type="match status" value="1"/>
</dbReference>
<dbReference type="STRING" id="56723.ENSLBEP00000036160"/>
<evidence type="ECO:0000256" key="1">
    <source>
        <dbReference type="ARBA" id="ARBA00004496"/>
    </source>
</evidence>
<feature type="compositionally biased region" description="Basic and acidic residues" evidence="7">
    <location>
        <begin position="115"/>
        <end position="130"/>
    </location>
</feature>
<dbReference type="SUPFAM" id="SSF52540">
    <property type="entry name" value="P-loop containing nucleoside triphosphate hydrolases"/>
    <property type="match status" value="1"/>
</dbReference>
<keyword evidence="2" id="KW-0963">Cytoplasm</keyword>
<evidence type="ECO:0000256" key="4">
    <source>
        <dbReference type="ARBA" id="ARBA00022737"/>
    </source>
</evidence>
<dbReference type="Gene3D" id="1.10.533.10">
    <property type="entry name" value="Death Domain, Fas"/>
    <property type="match status" value="1"/>
</dbReference>
<keyword evidence="10" id="KW-1185">Reference proteome</keyword>
<dbReference type="InterPro" id="IPR051261">
    <property type="entry name" value="NLR"/>
</dbReference>
<reference evidence="9" key="2">
    <citation type="submission" date="2025-09" db="UniProtKB">
        <authorList>
            <consortium name="Ensembl"/>
        </authorList>
    </citation>
    <scope>IDENTIFICATION</scope>
</reference>
<dbReference type="Pfam" id="PF17776">
    <property type="entry name" value="NLRC4_HD2"/>
    <property type="match status" value="1"/>
</dbReference>
<evidence type="ECO:0000313" key="9">
    <source>
        <dbReference type="Ensembl" id="ENSLBEP00000036160.1"/>
    </source>
</evidence>
<evidence type="ECO:0000256" key="7">
    <source>
        <dbReference type="SAM" id="MobiDB-lite"/>
    </source>
</evidence>
<evidence type="ECO:0000256" key="2">
    <source>
        <dbReference type="ARBA" id="ARBA00022490"/>
    </source>
</evidence>
<keyword evidence="5" id="KW-0547">Nucleotide-binding</keyword>
<sequence>MADHFYGVMDDAEMEVEASSIGEAVSARGENEYVEDEDLFYIPERRPSLDLGPSPMEATHWHHVVQASPPALSYCSMTSEETSDNMEGEDRCSTGVELNRADSFSSCYSFDSDDCEKRKPSGLTRDKAEEEAASELTDTPELMTDPNEIRHPSLTVAFTLKAICNTLGKLSKGDIQKFKGMLWKRYPQSFNTHPQSMDLLDLVDRLLECYSLEVSMQITKTLLQEIGFKKLVNYLQTLCIRNEVRHDLSDTLKRKYGKACEDLNTQGERRSFDDNFANLYMTTTCDNGPNIEHEVLTIEKLDSNREEGKLLSTKDILSPEKLKQTNLKSMFITGVAGSGKSTAMRRLILDWIEERSHQHVSFLFPFTFRELKQFEGCNVSLLEIIQTVYPETKKLRDEEYRSEDCKIMFVFDGLDEYNGNLDFQHTELLCDHTDSTTLNVIVVNLLRARLLYRGLFIVTSRPLVKCCIPWDAHYDEMELRGFRDPDKNEYFRKRFQDPDQAARVIAYIDSLKTLRIMCHLPLFCSLVADECQCIFTKRGTHAELPRSITHMYTKLLLTLTRQHRIFRAPDLDPERERDFLLKLGKLAFSMLERGQFKITKSDWKEVGISDEEAVTNSGLCTQYITQPFVLLSEKVLSFIHPTMQEYLAALYVFLSFRNQGKNIFEQPLKHRVRGLLKGHKMMELYKSALDRSLQCKDGKLDIFMRFLFGMATKTNMELLQTFCTSPVKWPTVIEDVAALITKKIRENHHPGRTSNLQCCLEELGMSATEAASS</sequence>
<evidence type="ECO:0000256" key="3">
    <source>
        <dbReference type="ARBA" id="ARBA00022614"/>
    </source>
</evidence>
<name>A0A3Q3NLZ1_9LABR</name>
<dbReference type="InterPro" id="IPR041267">
    <property type="entry name" value="NLRP_HD2"/>
</dbReference>
<dbReference type="Ensembl" id="ENSLBET00000037678.1">
    <property type="protein sequence ID" value="ENSLBEP00000036160.1"/>
    <property type="gene ID" value="ENSLBEG00000027084.1"/>
</dbReference>
<reference evidence="9" key="1">
    <citation type="submission" date="2025-08" db="UniProtKB">
        <authorList>
            <consortium name="Ensembl"/>
        </authorList>
    </citation>
    <scope>IDENTIFICATION</scope>
</reference>
<dbReference type="SMART" id="SM01288">
    <property type="entry name" value="FISNA"/>
    <property type="match status" value="1"/>
</dbReference>
<dbReference type="InterPro" id="IPR011029">
    <property type="entry name" value="DEATH-like_dom_sf"/>
</dbReference>
<feature type="domain" description="NACHT" evidence="8">
    <location>
        <begin position="328"/>
        <end position="462"/>
    </location>
</feature>
<dbReference type="InterPro" id="IPR041075">
    <property type="entry name" value="NOD1/2_WH"/>
</dbReference>
<dbReference type="InterPro" id="IPR027417">
    <property type="entry name" value="P-loop_NTPase"/>
</dbReference>
<keyword evidence="6" id="KW-0067">ATP-binding</keyword>
<dbReference type="OrthoDB" id="120976at2759"/>
<dbReference type="GeneTree" id="ENSGT01070000253760"/>
<dbReference type="SUPFAM" id="SSF47986">
    <property type="entry name" value="DEATH domain"/>
    <property type="match status" value="1"/>
</dbReference>
<dbReference type="InterPro" id="IPR007111">
    <property type="entry name" value="NACHT_NTPase"/>
</dbReference>
<keyword evidence="4" id="KW-0677">Repeat</keyword>